<dbReference type="InterPro" id="IPR024191">
    <property type="entry name" value="Peptidase_M61"/>
</dbReference>
<dbReference type="Gene3D" id="1.10.390.10">
    <property type="entry name" value="Neutral Protease Domain 2"/>
    <property type="match status" value="1"/>
</dbReference>
<dbReference type="InterPro" id="IPR040756">
    <property type="entry name" value="Peptidase_M61_N"/>
</dbReference>
<organism evidence="3 4">
    <name type="scientific">Anaeromyxobacter diazotrophicus</name>
    <dbReference type="NCBI Taxonomy" id="2590199"/>
    <lineage>
        <taxon>Bacteria</taxon>
        <taxon>Pseudomonadati</taxon>
        <taxon>Myxococcota</taxon>
        <taxon>Myxococcia</taxon>
        <taxon>Myxococcales</taxon>
        <taxon>Cystobacterineae</taxon>
        <taxon>Anaeromyxobacteraceae</taxon>
        <taxon>Anaeromyxobacter</taxon>
    </lineage>
</organism>
<dbReference type="InterPro" id="IPR027268">
    <property type="entry name" value="Peptidase_M4/M1_CTD_sf"/>
</dbReference>
<dbReference type="Pfam" id="PF17899">
    <property type="entry name" value="Peptidase_M61_N"/>
    <property type="match status" value="1"/>
</dbReference>
<evidence type="ECO:0000313" key="4">
    <source>
        <dbReference type="Proteomes" id="UP000503640"/>
    </source>
</evidence>
<dbReference type="Pfam" id="PF13180">
    <property type="entry name" value="PDZ_2"/>
    <property type="match status" value="1"/>
</dbReference>
<dbReference type="SUPFAM" id="SSF55486">
    <property type="entry name" value="Metalloproteases ('zincins'), catalytic domain"/>
    <property type="match status" value="1"/>
</dbReference>
<feature type="domain" description="PDZ" evidence="2">
    <location>
        <begin position="484"/>
        <end position="552"/>
    </location>
</feature>
<proteinExistence type="predicted"/>
<dbReference type="Gene3D" id="2.60.40.3650">
    <property type="match status" value="1"/>
</dbReference>
<evidence type="ECO:0000259" key="2">
    <source>
        <dbReference type="SMART" id="SM00228"/>
    </source>
</evidence>
<reference evidence="4" key="1">
    <citation type="journal article" date="2020" name="Appl. Environ. Microbiol.">
        <title>Diazotrophic Anaeromyxobacter Isolates from Soils.</title>
        <authorList>
            <person name="Masuda Y."/>
            <person name="Yamanaka H."/>
            <person name="Xu Z.X."/>
            <person name="Shiratori Y."/>
            <person name="Aono T."/>
            <person name="Amachi S."/>
            <person name="Senoo K."/>
            <person name="Itoh H."/>
        </authorList>
    </citation>
    <scope>NUCLEOTIDE SEQUENCE [LARGE SCALE GENOMIC DNA]</scope>
    <source>
        <strain evidence="4">R267</strain>
    </source>
</reference>
<feature type="region of interest" description="Disordered" evidence="1">
    <location>
        <begin position="466"/>
        <end position="487"/>
    </location>
</feature>
<dbReference type="SUPFAM" id="SSF50156">
    <property type="entry name" value="PDZ domain-like"/>
    <property type="match status" value="1"/>
</dbReference>
<comment type="caution">
    <text evidence="3">The sequence shown here is derived from an EMBL/GenBank/DDBJ whole genome shotgun (WGS) entry which is preliminary data.</text>
</comment>
<feature type="compositionally biased region" description="Basic and acidic residues" evidence="1">
    <location>
        <begin position="466"/>
        <end position="481"/>
    </location>
</feature>
<gene>
    <name evidence="3" type="ORF">AMYX_06840</name>
</gene>
<keyword evidence="4" id="KW-1185">Reference proteome</keyword>
<dbReference type="InterPro" id="IPR007963">
    <property type="entry name" value="Peptidase_M61_catalytic"/>
</dbReference>
<name>A0A7I9VHQ9_9BACT</name>
<dbReference type="PIRSF" id="PIRSF016493">
    <property type="entry name" value="Glycyl_aminpptds"/>
    <property type="match status" value="1"/>
</dbReference>
<dbReference type="InterPro" id="IPR036034">
    <property type="entry name" value="PDZ_sf"/>
</dbReference>
<dbReference type="InterPro" id="IPR001478">
    <property type="entry name" value="PDZ"/>
</dbReference>
<evidence type="ECO:0000256" key="1">
    <source>
        <dbReference type="SAM" id="MobiDB-lite"/>
    </source>
</evidence>
<dbReference type="AlphaFoldDB" id="A0A7I9VHQ9"/>
<evidence type="ECO:0000313" key="3">
    <source>
        <dbReference type="EMBL" id="GEJ55943.1"/>
    </source>
</evidence>
<dbReference type="SMART" id="SM00228">
    <property type="entry name" value="PDZ"/>
    <property type="match status" value="1"/>
</dbReference>
<dbReference type="Pfam" id="PF05299">
    <property type="entry name" value="Peptidase_M61"/>
    <property type="match status" value="1"/>
</dbReference>
<protein>
    <submittedName>
        <fullName evidence="3">Peptidase M61</fullName>
    </submittedName>
</protein>
<dbReference type="Proteomes" id="UP000503640">
    <property type="component" value="Unassembled WGS sequence"/>
</dbReference>
<dbReference type="Gene3D" id="2.30.42.10">
    <property type="match status" value="1"/>
</dbReference>
<dbReference type="RefSeq" id="WP_176062990.1">
    <property type="nucleotide sequence ID" value="NZ_BJTG01000002.1"/>
</dbReference>
<dbReference type="EMBL" id="BJTG01000002">
    <property type="protein sequence ID" value="GEJ55943.1"/>
    <property type="molecule type" value="Genomic_DNA"/>
</dbReference>
<accession>A0A7I9VHQ9</accession>
<sequence length="598" mass="66007">MRHRVSMPHPHGHLFHVEFSVPRPGDALTVGLPVWTPGSYLVREYARHLEGLTAADGAGRELPVERLDKHRFRVASRGAEEVTIRYRVYAHELTVRTCHLDGTHGYFNGAALLLYAEGRERDAQELEVVPPDGWRVATALDPAPGARDPFGAAAGGEGWRFTARDYDELVDSPVEVGTHALVRFEAAGRPHALALWGRAAGGLDPDRLAREAARLVEHFARQMGGLPYRRYLFIVHLHPTLRGGLEHAASTTLLVKRGGFFPKDAYQDTLALVAHEFFHVWNVKGLRPAALVPYDYRREQYTRLLWWFEGVTSYYDELTVVRAGLGAAKRYLEHLGEELTALARQPGAAKMSLEEASFTAWVKYYRPDENSPNSAVSYYQKGELVALQLDLALRRAGGSLDELVRALVERHGARGLPEDGVERAVAERLGADAARAFFDRYVRGTAPLELDLAQLGLAVRRRRAQGWDDKGGTPAKPDERPAPGWLGAAIPEGPKLKVASVREGGPAWKAGLYADDEIVAEDGLRVDRAALWNRLCERGPGGALRLTVFRRDELLEVEVPLGEAPEDTLWLEPAAGAGPAERAAFEAWCGAPFPTRPA</sequence>